<gene>
    <name evidence="2" type="ORF">A9Q84_15590</name>
</gene>
<evidence type="ECO:0000313" key="2">
    <source>
        <dbReference type="EMBL" id="OUR95263.1"/>
    </source>
</evidence>
<dbReference type="Proteomes" id="UP000196531">
    <property type="component" value="Unassembled WGS sequence"/>
</dbReference>
<name>A0A1Y5F3V0_9BACT</name>
<sequence length="123" mass="13658">MKCIHKLILACAFLFQSSVLAQGIYSDFGIERIYCFSNDSDIELEFIQNDNVLHTFSTQGGDIYNLIETVTVQSVPNGVAFHLPDIDKSAIVVLIDSDDNVSFEGLDTLTGTDKKIDFDCELN</sequence>
<accession>A0A1Y5F3V0</accession>
<dbReference type="AlphaFoldDB" id="A0A1Y5F3V0"/>
<comment type="caution">
    <text evidence="2">The sequence shown here is derived from an EMBL/GenBank/DDBJ whole genome shotgun (WGS) entry which is preliminary data.</text>
</comment>
<dbReference type="EMBL" id="MAAO01000008">
    <property type="protein sequence ID" value="OUR95263.1"/>
    <property type="molecule type" value="Genomic_DNA"/>
</dbReference>
<organism evidence="2 3">
    <name type="scientific">Halobacteriovorax marinus</name>
    <dbReference type="NCBI Taxonomy" id="97084"/>
    <lineage>
        <taxon>Bacteria</taxon>
        <taxon>Pseudomonadati</taxon>
        <taxon>Bdellovibrionota</taxon>
        <taxon>Bacteriovoracia</taxon>
        <taxon>Bacteriovoracales</taxon>
        <taxon>Halobacteriovoraceae</taxon>
        <taxon>Halobacteriovorax</taxon>
    </lineage>
</organism>
<reference evidence="3" key="1">
    <citation type="journal article" date="2017" name="Proc. Natl. Acad. Sci. U.S.A.">
        <title>Simulation of Deepwater Horizon oil plume reveals substrate specialization within a complex community of hydrocarbon-degraders.</title>
        <authorList>
            <person name="Hu P."/>
            <person name="Dubinsky E.A."/>
            <person name="Probst A.J."/>
            <person name="Wang J."/>
            <person name="Sieber C.M.K."/>
            <person name="Tom L.M."/>
            <person name="Gardinali P."/>
            <person name="Banfield J.F."/>
            <person name="Atlas R.M."/>
            <person name="Andersen G.L."/>
        </authorList>
    </citation>
    <scope>NUCLEOTIDE SEQUENCE [LARGE SCALE GENOMIC DNA]</scope>
</reference>
<protein>
    <submittedName>
        <fullName evidence="2">Uncharacterized protein</fullName>
    </submittedName>
</protein>
<evidence type="ECO:0000313" key="3">
    <source>
        <dbReference type="Proteomes" id="UP000196531"/>
    </source>
</evidence>
<keyword evidence="1" id="KW-0732">Signal</keyword>
<evidence type="ECO:0000256" key="1">
    <source>
        <dbReference type="SAM" id="SignalP"/>
    </source>
</evidence>
<proteinExistence type="predicted"/>
<feature type="signal peptide" evidence="1">
    <location>
        <begin position="1"/>
        <end position="21"/>
    </location>
</feature>
<feature type="chain" id="PRO_5012621888" evidence="1">
    <location>
        <begin position="22"/>
        <end position="123"/>
    </location>
</feature>